<name>A0A3B6CGH2_WHEAT</name>
<proteinExistence type="inferred from homology"/>
<dbReference type="STRING" id="4565.A0A3B6CGH2"/>
<dbReference type="Gene3D" id="3.80.10.10">
    <property type="entry name" value="Ribonuclease Inhibitor"/>
    <property type="match status" value="1"/>
</dbReference>
<protein>
    <submittedName>
        <fullName evidence="10">Uncharacterized protein</fullName>
    </submittedName>
</protein>
<dbReference type="Gene3D" id="1.10.10.10">
    <property type="entry name" value="Winged helix-like DNA-binding domain superfamily/Winged helix DNA-binding domain"/>
    <property type="match status" value="1"/>
</dbReference>
<dbReference type="SUPFAM" id="SSF52540">
    <property type="entry name" value="P-loop containing nucleoside triphosphate hydrolases"/>
    <property type="match status" value="1"/>
</dbReference>
<dbReference type="GO" id="GO:0006952">
    <property type="term" value="P:defense response"/>
    <property type="evidence" value="ECO:0007669"/>
    <property type="project" value="UniProtKB-KW"/>
</dbReference>
<dbReference type="InterPro" id="IPR044974">
    <property type="entry name" value="Disease_R_plants"/>
</dbReference>
<dbReference type="OMA" id="AMEVHEG"/>
<dbReference type="Pfam" id="PF23598">
    <property type="entry name" value="LRR_14"/>
    <property type="match status" value="1"/>
</dbReference>
<dbReference type="InterPro" id="IPR041118">
    <property type="entry name" value="Rx_N"/>
</dbReference>
<evidence type="ECO:0000313" key="11">
    <source>
        <dbReference type="Proteomes" id="UP000019116"/>
    </source>
</evidence>
<keyword evidence="4" id="KW-0547">Nucleotide-binding</keyword>
<dbReference type="GeneID" id="123042724"/>
<evidence type="ECO:0000256" key="3">
    <source>
        <dbReference type="ARBA" id="ARBA00022737"/>
    </source>
</evidence>
<gene>
    <name evidence="10" type="primary">LOC123042724</name>
</gene>
<accession>A0A3B6CGH2</accession>
<dbReference type="OrthoDB" id="696255at2759"/>
<dbReference type="InterPro" id="IPR027417">
    <property type="entry name" value="P-loop_NTPase"/>
</dbReference>
<evidence type="ECO:0000256" key="4">
    <source>
        <dbReference type="ARBA" id="ARBA00022741"/>
    </source>
</evidence>
<dbReference type="RefSeq" id="XP_044321048.1">
    <property type="nucleotide sequence ID" value="XM_044465113.1"/>
</dbReference>
<dbReference type="AlphaFoldDB" id="A0A3B6CGH2"/>
<dbReference type="EnsemblPlants" id="TraesCS2B02G588500.1">
    <property type="protein sequence ID" value="TraesCS2B02G588500.1.cds1"/>
    <property type="gene ID" value="TraesCS2B02G588500"/>
</dbReference>
<organism evidence="10">
    <name type="scientific">Triticum aestivum</name>
    <name type="common">Wheat</name>
    <dbReference type="NCBI Taxonomy" id="4565"/>
    <lineage>
        <taxon>Eukaryota</taxon>
        <taxon>Viridiplantae</taxon>
        <taxon>Streptophyta</taxon>
        <taxon>Embryophyta</taxon>
        <taxon>Tracheophyta</taxon>
        <taxon>Spermatophyta</taxon>
        <taxon>Magnoliopsida</taxon>
        <taxon>Liliopsida</taxon>
        <taxon>Poales</taxon>
        <taxon>Poaceae</taxon>
        <taxon>BOP clade</taxon>
        <taxon>Pooideae</taxon>
        <taxon>Triticodae</taxon>
        <taxon>Triticeae</taxon>
        <taxon>Triticinae</taxon>
        <taxon>Triticum</taxon>
    </lineage>
</organism>
<keyword evidence="6" id="KW-0175">Coiled coil</keyword>
<dbReference type="SMR" id="A0A3B6CGH2"/>
<dbReference type="PANTHER" id="PTHR23155">
    <property type="entry name" value="DISEASE RESISTANCE PROTEIN RP"/>
    <property type="match status" value="1"/>
</dbReference>
<dbReference type="InterPro" id="IPR036388">
    <property type="entry name" value="WH-like_DNA-bd_sf"/>
</dbReference>
<evidence type="ECO:0000259" key="9">
    <source>
        <dbReference type="Pfam" id="PF23598"/>
    </source>
</evidence>
<dbReference type="Gene3D" id="1.20.5.4130">
    <property type="match status" value="1"/>
</dbReference>
<evidence type="ECO:0000259" key="8">
    <source>
        <dbReference type="Pfam" id="PF23559"/>
    </source>
</evidence>
<dbReference type="GO" id="GO:0051707">
    <property type="term" value="P:response to other organism"/>
    <property type="evidence" value="ECO:0007669"/>
    <property type="project" value="UniProtKB-ARBA"/>
</dbReference>
<reference evidence="10" key="2">
    <citation type="submission" date="2018-10" db="UniProtKB">
        <authorList>
            <consortium name="EnsemblPlants"/>
        </authorList>
    </citation>
    <scope>IDENTIFICATION</scope>
</reference>
<feature type="domain" description="Disease resistance protein winged helix" evidence="8">
    <location>
        <begin position="552"/>
        <end position="624"/>
    </location>
</feature>
<dbReference type="Gramene" id="TraesCS2B03G1474600.1">
    <property type="protein sequence ID" value="TraesCS2B03G1474600.1.CDS1"/>
    <property type="gene ID" value="TraesCS2B03G1474600"/>
</dbReference>
<dbReference type="Pfam" id="PF18052">
    <property type="entry name" value="Rx_N"/>
    <property type="match status" value="1"/>
</dbReference>
<sequence length="1048" mass="119230">MAELAIRSAHGAVDSLLRRLTRLIEDEAKLLSGVRGDVQYIKDEMDNVHGFLLNFVEDSCTDNQMEVWVRHVRELARDSENCVDVYEHKLSTSAVARALARYSGGSDILLWFNRALYRFGMLMYTVPARHRLATEIRLLKERAEHVSERRTRYGVRDPDPQKRAKQLEEVCGDDTNRKKDPRIQHLLGDEDESLAGILEGDLKMLVSWLIGQGEEIQPDMLVAKRLTGPEDEMPWPKIPVDESVSVAGTSWRERSKRRPGLATAVSKRWMLRSMSRRKIIGLKEQLAQLEDNMPQQDFQLGCITGSRDRMPRQDFQLGFIKGSRDKDSRPRVISIVQQRSGDDDLNYAQIVFEDSLIKDFFGFRCRVRVGENHAKWVFDDIIKDISSQQVDLKEWQETKYLIVLDDVRDESLCHEIISGFPPTTAGGHSVVLVITHSYALARSCSPNAVFPPLEPIVKFFFGKAVSLVENNPENDTLKQVIRSILSKCAPSLLCLKAFLHVLYVNPMRNIQELQGLCNDLTSDSPGNIRHILMFWYNNLPLHYKNCLIYLSIFPQNDGDHIKRTSLVRRWAAENLITGRNGSAAQDEAEHCFNVLVAKRFLLCTGIGAAGKVKSCRVNSLISKFISDIAREEKFVDADLQQDFSNRISIHNRSQLQQVLGTLQASPRPSSCWNIRKHSTDTEDGQPLDDLTKFLETLPSFAQLGLVRVLDLEGFDGLKDHHVDNICEIFQLRYLNLRRTKITKLPKKMEYLQQLETLDIRETAVRSFATKVVVLPMLKHMLAGYAQHSNEDMESFSTVCMPRGTGGMGNLQILCHVDVSGKEDRLVEIGRLQQLRKLGVVFQSNRNNFKHLLQAIEKLNKSLLSLSLRVETTQGHEITDINAAEPTAFSPPKHLQSLNLCGVRGGLPRWIKELHKLAKLTLCETHLEEGDITSLGELIGLRCLRLRHRSYVQTKLTLQKGAFKNLEFILIEGSDITDISFHKTPKIEKIVWKFREMKSIHGISRLPRLSRLELIGNCDPTATKEALFNHPNRPVVIHNGQVIHSGGRR</sequence>
<evidence type="ECO:0000313" key="10">
    <source>
        <dbReference type="EnsemblPlants" id="TraesCS2B02G588500.1.cds1"/>
    </source>
</evidence>
<evidence type="ECO:0000259" key="7">
    <source>
        <dbReference type="Pfam" id="PF18052"/>
    </source>
</evidence>
<dbReference type="Gramene" id="TraesMAC2B03G01063540.1">
    <property type="protein sequence ID" value="TraesMAC2B03G01063540.1.CDS1"/>
    <property type="gene ID" value="TraesMAC2B03G01063540"/>
</dbReference>
<dbReference type="Gramene" id="TraesROB_scaffold_000201_01G000700.1">
    <property type="protein sequence ID" value="TraesROB_scaffold_000201_01G000700.1"/>
    <property type="gene ID" value="TraesROB_scaffold_000201_01G000700"/>
</dbReference>
<dbReference type="Gramene" id="TraesCS2B02G588500.1">
    <property type="protein sequence ID" value="TraesCS2B02G588500.1.cds1"/>
    <property type="gene ID" value="TraesCS2B02G588500"/>
</dbReference>
<keyword evidence="5" id="KW-0611">Plant defense</keyword>
<dbReference type="Pfam" id="PF23559">
    <property type="entry name" value="WHD_DRP"/>
    <property type="match status" value="1"/>
</dbReference>
<evidence type="ECO:0000256" key="2">
    <source>
        <dbReference type="ARBA" id="ARBA00022614"/>
    </source>
</evidence>
<dbReference type="SUPFAM" id="SSF52058">
    <property type="entry name" value="L domain-like"/>
    <property type="match status" value="1"/>
</dbReference>
<feature type="domain" description="Disease resistance R13L4/SHOC-2-like LRR" evidence="9">
    <location>
        <begin position="695"/>
        <end position="1023"/>
    </location>
</feature>
<dbReference type="InterPro" id="IPR058922">
    <property type="entry name" value="WHD_DRP"/>
</dbReference>
<evidence type="ECO:0000256" key="1">
    <source>
        <dbReference type="ARBA" id="ARBA00008894"/>
    </source>
</evidence>
<comment type="similarity">
    <text evidence="1">Belongs to the disease resistance NB-LRR family.</text>
</comment>
<reference evidence="10" key="1">
    <citation type="submission" date="2018-08" db="EMBL/GenBank/DDBJ databases">
        <authorList>
            <person name="Rossello M."/>
        </authorList>
    </citation>
    <scope>NUCLEOTIDE SEQUENCE [LARGE SCALE GENOMIC DNA]</scope>
    <source>
        <strain evidence="10">cv. Chinese Spring</strain>
    </source>
</reference>
<keyword evidence="3" id="KW-0677">Repeat</keyword>
<dbReference type="PANTHER" id="PTHR23155:SF1062">
    <property type="entry name" value="OS11G0579400 PROTEIN"/>
    <property type="match status" value="1"/>
</dbReference>
<evidence type="ECO:0000256" key="6">
    <source>
        <dbReference type="ARBA" id="ARBA00023054"/>
    </source>
</evidence>
<dbReference type="InterPro" id="IPR032675">
    <property type="entry name" value="LRR_dom_sf"/>
</dbReference>
<dbReference type="CDD" id="cd14798">
    <property type="entry name" value="RX-CC_like"/>
    <property type="match status" value="1"/>
</dbReference>
<evidence type="ECO:0000256" key="5">
    <source>
        <dbReference type="ARBA" id="ARBA00022821"/>
    </source>
</evidence>
<dbReference type="Proteomes" id="UP000019116">
    <property type="component" value="Chromosome 2B"/>
</dbReference>
<feature type="domain" description="Disease resistance N-terminal" evidence="7">
    <location>
        <begin position="12"/>
        <end position="93"/>
    </location>
</feature>
<keyword evidence="11" id="KW-1185">Reference proteome</keyword>
<keyword evidence="2" id="KW-0433">Leucine-rich repeat</keyword>
<dbReference type="GO" id="GO:0000166">
    <property type="term" value="F:nucleotide binding"/>
    <property type="evidence" value="ECO:0007669"/>
    <property type="project" value="UniProtKB-KW"/>
</dbReference>
<dbReference type="InterPro" id="IPR038005">
    <property type="entry name" value="RX-like_CC"/>
</dbReference>
<dbReference type="InterPro" id="IPR055414">
    <property type="entry name" value="LRR_R13L4/SHOC2-like"/>
</dbReference>